<dbReference type="InterPro" id="IPR020599">
    <property type="entry name" value="Transl_elong_fac_P/YeiP"/>
</dbReference>
<dbReference type="Pfam" id="PF09285">
    <property type="entry name" value="Elong-fact-P_C"/>
    <property type="match status" value="1"/>
</dbReference>
<dbReference type="PROSITE" id="PS01275">
    <property type="entry name" value="EFP"/>
    <property type="match status" value="1"/>
</dbReference>
<dbReference type="GO" id="GO:0043043">
    <property type="term" value="P:peptide biosynthetic process"/>
    <property type="evidence" value="ECO:0007669"/>
    <property type="project" value="InterPro"/>
</dbReference>
<reference evidence="13 14" key="1">
    <citation type="submission" date="2014-02" db="EMBL/GenBank/DDBJ databases">
        <title>Draft genome sequence of Lysinibacillus manganicus DSM 26584T.</title>
        <authorList>
            <person name="Zhang F."/>
            <person name="Wang G."/>
            <person name="Zhang L."/>
        </authorList>
    </citation>
    <scope>NUCLEOTIDE SEQUENCE [LARGE SCALE GENOMIC DNA]</scope>
    <source>
        <strain evidence="13 14">DSM 26584</strain>
    </source>
</reference>
<dbReference type="GO" id="GO:0003746">
    <property type="term" value="F:translation elongation factor activity"/>
    <property type="evidence" value="ECO:0007669"/>
    <property type="project" value="UniProtKB-UniRule"/>
</dbReference>
<dbReference type="Gene3D" id="2.40.50.140">
    <property type="entry name" value="Nucleic acid-binding proteins"/>
    <property type="match status" value="2"/>
</dbReference>
<dbReference type="PANTHER" id="PTHR30053">
    <property type="entry name" value="ELONGATION FACTOR P"/>
    <property type="match status" value="1"/>
</dbReference>
<evidence type="ECO:0000313" key="13">
    <source>
        <dbReference type="EMBL" id="KGR78443.1"/>
    </source>
</evidence>
<dbReference type="InterPro" id="IPR013852">
    <property type="entry name" value="Transl_elong_P/YeiP_CS"/>
</dbReference>
<dbReference type="STRING" id="1384049.CD29_10355"/>
<dbReference type="SMART" id="SM01185">
    <property type="entry name" value="EFP"/>
    <property type="match status" value="1"/>
</dbReference>
<dbReference type="NCBIfam" id="TIGR00038">
    <property type="entry name" value="efp"/>
    <property type="match status" value="1"/>
</dbReference>
<organism evidence="13 14">
    <name type="scientific">Ureibacillus manganicus DSM 26584</name>
    <dbReference type="NCBI Taxonomy" id="1384049"/>
    <lineage>
        <taxon>Bacteria</taxon>
        <taxon>Bacillati</taxon>
        <taxon>Bacillota</taxon>
        <taxon>Bacilli</taxon>
        <taxon>Bacillales</taxon>
        <taxon>Caryophanaceae</taxon>
        <taxon>Ureibacillus</taxon>
    </lineage>
</organism>
<dbReference type="InterPro" id="IPR015365">
    <property type="entry name" value="Elong-fact-P_C"/>
</dbReference>
<comment type="caution">
    <text evidence="13">The sequence shown here is derived from an EMBL/GenBank/DDBJ whole genome shotgun (WGS) entry which is preliminary data.</text>
</comment>
<sequence length="185" mass="20639">MISVNEFRTGLTIIVDGNLYRVLDFQHVKPGKGAAFVRSKLRNLRNGNVQEKTFRAGEKVEKAMVENRKMQYLYAQGDSHVFMDMESYEQTELAANQIEDELMYLLENMEVHIQTYQGEMLGIELPNTVVLEVTATEPGIKGDTATGGSKPATLQTGLVVNVPFFVNEGDKLIINTTDGSYVSRA</sequence>
<keyword evidence="6 8" id="KW-0648">Protein biosynthesis</keyword>
<dbReference type="InterPro" id="IPR008991">
    <property type="entry name" value="Translation_prot_SH3-like_sf"/>
</dbReference>
<evidence type="ECO:0000256" key="3">
    <source>
        <dbReference type="ARBA" id="ARBA00009479"/>
    </source>
</evidence>
<feature type="domain" description="Translation elongation factor P/YeiP central" evidence="12">
    <location>
        <begin position="67"/>
        <end position="121"/>
    </location>
</feature>
<dbReference type="PANTHER" id="PTHR30053:SF12">
    <property type="entry name" value="ELONGATION FACTOR P (EF-P) FAMILY PROTEIN"/>
    <property type="match status" value="1"/>
</dbReference>
<dbReference type="PIRSF" id="PIRSF005901">
    <property type="entry name" value="EF-P"/>
    <property type="match status" value="1"/>
</dbReference>
<dbReference type="FunFam" id="2.40.50.140:FF:000009">
    <property type="entry name" value="Elongation factor P"/>
    <property type="match status" value="1"/>
</dbReference>
<dbReference type="UniPathway" id="UPA00345"/>
<keyword evidence="4 8" id="KW-0963">Cytoplasm</keyword>
<dbReference type="SUPFAM" id="SSF50104">
    <property type="entry name" value="Translation proteins SH3-like domain"/>
    <property type="match status" value="1"/>
</dbReference>
<dbReference type="SUPFAM" id="SSF50249">
    <property type="entry name" value="Nucleic acid-binding proteins"/>
    <property type="match status" value="2"/>
</dbReference>
<dbReference type="EMBL" id="JPVN01000011">
    <property type="protein sequence ID" value="KGR78443.1"/>
    <property type="molecule type" value="Genomic_DNA"/>
</dbReference>
<dbReference type="InterPro" id="IPR011768">
    <property type="entry name" value="Transl_elongation_fac_P"/>
</dbReference>
<dbReference type="NCBIfam" id="NF001810">
    <property type="entry name" value="PRK00529.1"/>
    <property type="match status" value="1"/>
</dbReference>
<dbReference type="Proteomes" id="UP000030416">
    <property type="component" value="Unassembled WGS sequence"/>
</dbReference>
<evidence type="ECO:0000256" key="1">
    <source>
        <dbReference type="ARBA" id="ARBA00004496"/>
    </source>
</evidence>
<keyword evidence="14" id="KW-1185">Reference proteome</keyword>
<dbReference type="Gene3D" id="2.30.30.30">
    <property type="match status" value="1"/>
</dbReference>
<evidence type="ECO:0000256" key="5">
    <source>
        <dbReference type="ARBA" id="ARBA00022768"/>
    </source>
</evidence>
<dbReference type="InterPro" id="IPR001059">
    <property type="entry name" value="Transl_elong_P/YeiP_cen"/>
</dbReference>
<evidence type="ECO:0000256" key="2">
    <source>
        <dbReference type="ARBA" id="ARBA00004815"/>
    </source>
</evidence>
<evidence type="ECO:0000256" key="9">
    <source>
        <dbReference type="NCBIfam" id="TIGR00038"/>
    </source>
</evidence>
<feature type="domain" description="Elongation factor P C-terminal" evidence="11">
    <location>
        <begin position="129"/>
        <end position="184"/>
    </location>
</feature>
<dbReference type="SMART" id="SM00841">
    <property type="entry name" value="Elong-fact-P_C"/>
    <property type="match status" value="1"/>
</dbReference>
<evidence type="ECO:0000256" key="7">
    <source>
        <dbReference type="ARBA" id="ARBA00025469"/>
    </source>
</evidence>
<evidence type="ECO:0000259" key="12">
    <source>
        <dbReference type="SMART" id="SM01185"/>
    </source>
</evidence>
<name>A0A0A3I6W6_9BACL</name>
<comment type="function">
    <text evidence="7 8">Involved in peptide bond synthesis. Stimulates efficient translation and peptide-bond synthesis on native or reconstituted 70S ribosomes in vitro. Probably functions indirectly by altering the affinity of the ribosome for aminoacyl-tRNA, thus increasing their reactivity as acceptors for peptidyl transferase.</text>
</comment>
<comment type="subcellular location">
    <subcellularLocation>
        <location evidence="1 8">Cytoplasm</location>
    </subcellularLocation>
</comment>
<dbReference type="AlphaFoldDB" id="A0A0A3I6W6"/>
<dbReference type="CDD" id="cd05794">
    <property type="entry name" value="S1_EF-P_repeat_2"/>
    <property type="match status" value="1"/>
</dbReference>
<comment type="pathway">
    <text evidence="2 8">Protein biosynthesis; polypeptide chain elongation.</text>
</comment>
<evidence type="ECO:0000256" key="6">
    <source>
        <dbReference type="ARBA" id="ARBA00022917"/>
    </source>
</evidence>
<evidence type="ECO:0000256" key="8">
    <source>
        <dbReference type="HAMAP-Rule" id="MF_00141"/>
    </source>
</evidence>
<dbReference type="InterPro" id="IPR012340">
    <property type="entry name" value="NA-bd_OB-fold"/>
</dbReference>
<dbReference type="RefSeq" id="WP_036186116.1">
    <property type="nucleotide sequence ID" value="NZ_AVDA01000011.1"/>
</dbReference>
<keyword evidence="5 8" id="KW-0251">Elongation factor</keyword>
<proteinExistence type="inferred from homology"/>
<gene>
    <name evidence="8" type="primary">efp</name>
    <name evidence="13" type="ORF">CD29_10355</name>
</gene>
<comment type="similarity">
    <text evidence="3 8 10">Belongs to the elongation factor P family.</text>
</comment>
<dbReference type="eggNOG" id="COG0231">
    <property type="taxonomic scope" value="Bacteria"/>
</dbReference>
<dbReference type="Pfam" id="PF08207">
    <property type="entry name" value="EFP_N"/>
    <property type="match status" value="1"/>
</dbReference>
<dbReference type="FunFam" id="2.30.30.30:FF:000003">
    <property type="entry name" value="Elongation factor P"/>
    <property type="match status" value="1"/>
</dbReference>
<evidence type="ECO:0000256" key="10">
    <source>
        <dbReference type="RuleBase" id="RU004389"/>
    </source>
</evidence>
<accession>A0A0A3I6W6</accession>
<evidence type="ECO:0000259" key="11">
    <source>
        <dbReference type="SMART" id="SM00841"/>
    </source>
</evidence>
<evidence type="ECO:0000313" key="14">
    <source>
        <dbReference type="Proteomes" id="UP000030416"/>
    </source>
</evidence>
<dbReference type="CDD" id="cd04470">
    <property type="entry name" value="S1_EF-P_repeat_1"/>
    <property type="match status" value="1"/>
</dbReference>
<dbReference type="HAMAP" id="MF_00141">
    <property type="entry name" value="EF_P"/>
    <property type="match status" value="1"/>
</dbReference>
<dbReference type="GO" id="GO:0005829">
    <property type="term" value="C:cytosol"/>
    <property type="evidence" value="ECO:0007669"/>
    <property type="project" value="UniProtKB-ARBA"/>
</dbReference>
<dbReference type="OrthoDB" id="9801844at2"/>
<protein>
    <recommendedName>
        <fullName evidence="8 9">Elongation factor P</fullName>
        <shortName evidence="8">EF-P</shortName>
    </recommendedName>
</protein>
<dbReference type="FunFam" id="2.40.50.140:FF:000004">
    <property type="entry name" value="Elongation factor P"/>
    <property type="match status" value="1"/>
</dbReference>
<dbReference type="Pfam" id="PF01132">
    <property type="entry name" value="EFP"/>
    <property type="match status" value="1"/>
</dbReference>
<dbReference type="InterPro" id="IPR013185">
    <property type="entry name" value="Transl_elong_KOW-like"/>
</dbReference>
<evidence type="ECO:0000256" key="4">
    <source>
        <dbReference type="ARBA" id="ARBA00022490"/>
    </source>
</evidence>
<dbReference type="InterPro" id="IPR014722">
    <property type="entry name" value="Rib_uL2_dom2"/>
</dbReference>